<dbReference type="GO" id="GO:0006355">
    <property type="term" value="P:regulation of DNA-templated transcription"/>
    <property type="evidence" value="ECO:0007669"/>
    <property type="project" value="InterPro"/>
</dbReference>
<name>A0AAD3XZ61_NEPGR</name>
<protein>
    <recommendedName>
        <fullName evidence="3">C2H2-type domain-containing protein</fullName>
    </recommendedName>
</protein>
<keyword evidence="1" id="KW-0479">Metal-binding</keyword>
<gene>
    <name evidence="4" type="ORF">Nepgr_023502</name>
</gene>
<dbReference type="PROSITE" id="PS00028">
    <property type="entry name" value="ZINC_FINGER_C2H2_1"/>
    <property type="match status" value="1"/>
</dbReference>
<evidence type="ECO:0000256" key="2">
    <source>
        <dbReference type="SAM" id="MobiDB-lite"/>
    </source>
</evidence>
<feature type="region of interest" description="Disordered" evidence="2">
    <location>
        <begin position="246"/>
        <end position="281"/>
    </location>
</feature>
<dbReference type="PANTHER" id="PTHR46326:SF2">
    <property type="entry name" value="ZINC FINGER PROTEIN ZAT1-RELATED"/>
    <property type="match status" value="1"/>
</dbReference>
<dbReference type="SUPFAM" id="SSF57667">
    <property type="entry name" value="beta-beta-alpha zinc fingers"/>
    <property type="match status" value="1"/>
</dbReference>
<dbReference type="Proteomes" id="UP001279734">
    <property type="component" value="Unassembled WGS sequence"/>
</dbReference>
<accession>A0AAD3XZ61</accession>
<dbReference type="AlphaFoldDB" id="A0AAD3XZ61"/>
<feature type="domain" description="C2H2-type" evidence="3">
    <location>
        <begin position="214"/>
        <end position="241"/>
    </location>
</feature>
<dbReference type="InterPro" id="IPR044303">
    <property type="entry name" value="ZAT1/4/9"/>
</dbReference>
<feature type="compositionally biased region" description="Low complexity" evidence="2">
    <location>
        <begin position="58"/>
        <end position="69"/>
    </location>
</feature>
<dbReference type="PANTHER" id="PTHR46326">
    <property type="entry name" value="ZINC FINGER PROTEIN ZAT1-RELATED"/>
    <property type="match status" value="1"/>
</dbReference>
<dbReference type="PROSITE" id="PS50157">
    <property type="entry name" value="ZINC_FINGER_C2H2_2"/>
    <property type="match status" value="1"/>
</dbReference>
<organism evidence="4 5">
    <name type="scientific">Nepenthes gracilis</name>
    <name type="common">Slender pitcher plant</name>
    <dbReference type="NCBI Taxonomy" id="150966"/>
    <lineage>
        <taxon>Eukaryota</taxon>
        <taxon>Viridiplantae</taxon>
        <taxon>Streptophyta</taxon>
        <taxon>Embryophyta</taxon>
        <taxon>Tracheophyta</taxon>
        <taxon>Spermatophyta</taxon>
        <taxon>Magnoliopsida</taxon>
        <taxon>eudicotyledons</taxon>
        <taxon>Gunneridae</taxon>
        <taxon>Pentapetalae</taxon>
        <taxon>Caryophyllales</taxon>
        <taxon>Nepenthaceae</taxon>
        <taxon>Nepenthes</taxon>
    </lineage>
</organism>
<feature type="region of interest" description="Disordered" evidence="2">
    <location>
        <begin position="1"/>
        <end position="158"/>
    </location>
</feature>
<reference evidence="4" key="1">
    <citation type="submission" date="2023-05" db="EMBL/GenBank/DDBJ databases">
        <title>Nepenthes gracilis genome sequencing.</title>
        <authorList>
            <person name="Fukushima K."/>
        </authorList>
    </citation>
    <scope>NUCLEOTIDE SEQUENCE</scope>
    <source>
        <strain evidence="4">SING2019-196</strain>
    </source>
</reference>
<dbReference type="GO" id="GO:0008270">
    <property type="term" value="F:zinc ion binding"/>
    <property type="evidence" value="ECO:0007669"/>
    <property type="project" value="UniProtKB-KW"/>
</dbReference>
<evidence type="ECO:0000313" key="4">
    <source>
        <dbReference type="EMBL" id="GMH21660.1"/>
    </source>
</evidence>
<proteinExistence type="predicted"/>
<keyword evidence="5" id="KW-1185">Reference proteome</keyword>
<feature type="compositionally biased region" description="Basic residues" evidence="2">
    <location>
        <begin position="257"/>
        <end position="267"/>
    </location>
</feature>
<dbReference type="InterPro" id="IPR036236">
    <property type="entry name" value="Znf_C2H2_sf"/>
</dbReference>
<keyword evidence="1" id="KW-0863">Zinc-finger</keyword>
<dbReference type="EMBL" id="BSYO01000023">
    <property type="protein sequence ID" value="GMH21660.1"/>
    <property type="molecule type" value="Genomic_DNA"/>
</dbReference>
<keyword evidence="1" id="KW-0862">Zinc</keyword>
<comment type="caution">
    <text evidence="4">The sequence shown here is derived from an EMBL/GenBank/DDBJ whole genome shotgun (WGS) entry which is preliminary data.</text>
</comment>
<evidence type="ECO:0000313" key="5">
    <source>
        <dbReference type="Proteomes" id="UP001279734"/>
    </source>
</evidence>
<dbReference type="InterPro" id="IPR013087">
    <property type="entry name" value="Znf_C2H2_type"/>
</dbReference>
<sequence>MEKHRCNLSFRKFVNGRSLGGPTRSDMMNPRATPPKSEEHSPPPPPPSSTQHQEYDTESAASTSSSSSSLEEENDEKGLSYGMREKRKRSDVLVDRGSSFAAAAGSSSLVFQDSESEAESSKIPTRRRSNYHRRSAIDRHHGQIKTNEEMEPRRPVPELTPEENAALSLMMLSRDKWPDHNDNKWKKIRRDVKDMEDSDDLLNFSEIPRNRWKYICESCNKAFKSHHALGGHRASHRKTRLVSESNEFHSATGHGNGNRRLHKRRSTARWASEQSTDSSAEAEIKANVIEY</sequence>
<feature type="compositionally biased region" description="Basic and acidic residues" evidence="2">
    <location>
        <begin position="135"/>
        <end position="156"/>
    </location>
</feature>
<feature type="compositionally biased region" description="Basic residues" evidence="2">
    <location>
        <begin position="124"/>
        <end position="134"/>
    </location>
</feature>
<dbReference type="Pfam" id="PF13912">
    <property type="entry name" value="zf-C2H2_6"/>
    <property type="match status" value="1"/>
</dbReference>
<evidence type="ECO:0000259" key="3">
    <source>
        <dbReference type="PROSITE" id="PS50157"/>
    </source>
</evidence>
<evidence type="ECO:0000256" key="1">
    <source>
        <dbReference type="PROSITE-ProRule" id="PRU00042"/>
    </source>
</evidence>
<feature type="compositionally biased region" description="Low complexity" evidence="2">
    <location>
        <begin position="97"/>
        <end position="108"/>
    </location>
</feature>